<accession>A0A2P8IFF7</accession>
<feature type="compositionally biased region" description="Basic and acidic residues" evidence="1">
    <location>
        <begin position="187"/>
        <end position="216"/>
    </location>
</feature>
<dbReference type="Proteomes" id="UP000241118">
    <property type="component" value="Unassembled WGS sequence"/>
</dbReference>
<comment type="caution">
    <text evidence="2">The sequence shown here is derived from an EMBL/GenBank/DDBJ whole genome shotgun (WGS) entry which is preliminary data.</text>
</comment>
<reference evidence="2 3" key="1">
    <citation type="submission" date="2018-03" db="EMBL/GenBank/DDBJ databases">
        <title>Genomic Encyclopedia of Type Strains, Phase III (KMG-III): the genomes of soil and plant-associated and newly described type strains.</title>
        <authorList>
            <person name="Whitman W."/>
        </authorList>
    </citation>
    <scope>NUCLEOTIDE SEQUENCE [LARGE SCALE GENOMIC DNA]</scope>
    <source>
        <strain evidence="2 3">CGMCC 4.7097</strain>
    </source>
</reference>
<evidence type="ECO:0000256" key="1">
    <source>
        <dbReference type="SAM" id="MobiDB-lite"/>
    </source>
</evidence>
<proteinExistence type="predicted"/>
<keyword evidence="3" id="KW-1185">Reference proteome</keyword>
<gene>
    <name evidence="2" type="ORF">B0I31_102165</name>
</gene>
<protein>
    <submittedName>
        <fullName evidence="2">Uncharacterized protein</fullName>
    </submittedName>
</protein>
<evidence type="ECO:0000313" key="3">
    <source>
        <dbReference type="Proteomes" id="UP000241118"/>
    </source>
</evidence>
<evidence type="ECO:0000313" key="2">
    <source>
        <dbReference type="EMBL" id="PSL57187.1"/>
    </source>
</evidence>
<feature type="region of interest" description="Disordered" evidence="1">
    <location>
        <begin position="179"/>
        <end position="216"/>
    </location>
</feature>
<dbReference type="EMBL" id="PYAX01000002">
    <property type="protein sequence ID" value="PSL57187.1"/>
    <property type="molecule type" value="Genomic_DNA"/>
</dbReference>
<sequence>MMSVDRILGGRGTAVRTLMSGTARVDYGQLYVESGGDSFDMDECFGGQVNGLCGGAVPGTLFLMTGTHVGEVDFAVELHDRPPPVGAEWEDVVEVSFRPAGPATLYVWAHEDSWPLDELEPIDYRVRYCAVGMDDAREVEASRTTRERYVLQFWPAPPEPDLVVRQTSEHAAYWHRYARKQPPPPTAEEKAEALRRAREEQERTAAQARLEDEERRWGGRLPSDELRQLGGNALRVLGLDRPLGEAVAEAGPVVQRDVARWAARRAFTEAGLADVDWIAPALTAMDRGEPLPSPFGDGKPLWELLQPVLADDRVPKRVISSLILALDGKRHNKLQQAMALPALFAAHEENPLKAALEALWAGVQTFGHGRHGVLFAELREAFPVLA</sequence>
<name>A0A2P8IFF7_SACCR</name>
<organism evidence="2 3">
    <name type="scientific">Saccharothrix carnea</name>
    <dbReference type="NCBI Taxonomy" id="1280637"/>
    <lineage>
        <taxon>Bacteria</taxon>
        <taxon>Bacillati</taxon>
        <taxon>Actinomycetota</taxon>
        <taxon>Actinomycetes</taxon>
        <taxon>Pseudonocardiales</taxon>
        <taxon>Pseudonocardiaceae</taxon>
        <taxon>Saccharothrix</taxon>
    </lineage>
</organism>
<dbReference type="AlphaFoldDB" id="A0A2P8IFF7"/>